<evidence type="ECO:0000259" key="1">
    <source>
        <dbReference type="Pfam" id="PF00501"/>
    </source>
</evidence>
<keyword evidence="3" id="KW-1185">Reference proteome</keyword>
<evidence type="ECO:0000313" key="3">
    <source>
        <dbReference type="Proteomes" id="UP000701801"/>
    </source>
</evidence>
<dbReference type="Proteomes" id="UP000701801">
    <property type="component" value="Unassembled WGS sequence"/>
</dbReference>
<dbReference type="AlphaFoldDB" id="A0A9N9LMV9"/>
<dbReference type="OrthoDB" id="10253869at2759"/>
<name>A0A9N9LMV9_9HELO</name>
<dbReference type="Gene3D" id="3.40.50.12780">
    <property type="entry name" value="N-terminal domain of ligase-like"/>
    <property type="match status" value="1"/>
</dbReference>
<feature type="domain" description="AMP-dependent synthetase/ligase" evidence="1">
    <location>
        <begin position="33"/>
        <end position="219"/>
    </location>
</feature>
<dbReference type="InterPro" id="IPR000873">
    <property type="entry name" value="AMP-dep_synth/lig_dom"/>
</dbReference>
<gene>
    <name evidence="2" type="ORF">HYALB_00003389</name>
</gene>
<dbReference type="SUPFAM" id="SSF56801">
    <property type="entry name" value="Acetyl-CoA synthetase-like"/>
    <property type="match status" value="1"/>
</dbReference>
<sequence length="310" mass="34363">MVLENETYIARLLDITENTEAGITVCADGGGSQSTYLSYRDFHALVRQKADQLRLQDDIVPGKIVLIYFQSHLEALTWFWASVLVGCIPAIFTPLDDKEAQTLQLKRLNFQLGGPIVITIRDLASSCFSENDVLEVVAVEDIESLKPAETSLQITIDDFSDTIRLIPGTSANCRFDGATRFANSIDEVAVIILTSERNGFSKVVCLTHSQIFSSLKGMMASMPLPSKSSLLNWTALDQTFAPRTFLYKLQLSLDRASTEETQEMNLDDLLYIGFSGQANLEDCARINDIFARLRGEDREALLCSEIGKVG</sequence>
<reference evidence="2" key="1">
    <citation type="submission" date="2021-07" db="EMBL/GenBank/DDBJ databases">
        <authorList>
            <person name="Durling M."/>
        </authorList>
    </citation>
    <scope>NUCLEOTIDE SEQUENCE</scope>
</reference>
<dbReference type="Pfam" id="PF00501">
    <property type="entry name" value="AMP-binding"/>
    <property type="match status" value="1"/>
</dbReference>
<accession>A0A9N9LMV9</accession>
<evidence type="ECO:0000313" key="2">
    <source>
        <dbReference type="EMBL" id="CAG8977168.1"/>
    </source>
</evidence>
<dbReference type="EMBL" id="CAJVRM010000206">
    <property type="protein sequence ID" value="CAG8977168.1"/>
    <property type="molecule type" value="Genomic_DNA"/>
</dbReference>
<comment type="caution">
    <text evidence="2">The sequence shown here is derived from an EMBL/GenBank/DDBJ whole genome shotgun (WGS) entry which is preliminary data.</text>
</comment>
<organism evidence="2 3">
    <name type="scientific">Hymenoscyphus albidus</name>
    <dbReference type="NCBI Taxonomy" id="595503"/>
    <lineage>
        <taxon>Eukaryota</taxon>
        <taxon>Fungi</taxon>
        <taxon>Dikarya</taxon>
        <taxon>Ascomycota</taxon>
        <taxon>Pezizomycotina</taxon>
        <taxon>Leotiomycetes</taxon>
        <taxon>Helotiales</taxon>
        <taxon>Helotiaceae</taxon>
        <taxon>Hymenoscyphus</taxon>
    </lineage>
</organism>
<dbReference type="InterPro" id="IPR042099">
    <property type="entry name" value="ANL_N_sf"/>
</dbReference>
<protein>
    <recommendedName>
        <fullName evidence="1">AMP-dependent synthetase/ligase domain-containing protein</fullName>
    </recommendedName>
</protein>
<proteinExistence type="predicted"/>